<accession>A0AC61NDK0</accession>
<name>A0AC61NDK0_9BACT</name>
<organism evidence="1 2">
    <name type="scientific">Halosquirtibacter laminarini</name>
    <dbReference type="NCBI Taxonomy" id="3374600"/>
    <lineage>
        <taxon>Bacteria</taxon>
        <taxon>Pseudomonadati</taxon>
        <taxon>Bacteroidota</taxon>
        <taxon>Bacteroidia</taxon>
        <taxon>Marinilabiliales</taxon>
        <taxon>Prolixibacteraceae</taxon>
        <taxon>Halosquirtibacter</taxon>
    </lineage>
</organism>
<sequence>MKSGINIDVVVANETHIKYVDIINNTIERASKERGTGIAKRTYGYVANKIQEGKAVIALHGDTFAGFCYIESWGHNKFVANSGLIVDPEFRGCGLAKRIKKCAFDLSRTKFPDAKIFGLTTGLPVMKINSELGYRPVTFSELTDDEAFWNGCKSCVNYDILERTSKSKCLCTGMLYDPIWDEQPQKSTTRWQRWKEWLKNRSDKNSTLSFFSIKAFKK</sequence>
<dbReference type="Proteomes" id="UP000826212">
    <property type="component" value="Chromosome"/>
</dbReference>
<evidence type="ECO:0000313" key="1">
    <source>
        <dbReference type="EMBL" id="QZE13608.1"/>
    </source>
</evidence>
<reference evidence="1" key="1">
    <citation type="submission" date="2021-08" db="EMBL/GenBank/DDBJ databases">
        <title>Novel anaerobic bacterium isolated from sea squirt in East Sea, Republic of Korea.</title>
        <authorList>
            <person name="Nguyen T.H."/>
            <person name="Li Z."/>
            <person name="Lee Y.-J."/>
            <person name="Ko J."/>
            <person name="Kim S.-G."/>
        </authorList>
    </citation>
    <scope>NUCLEOTIDE SEQUENCE</scope>
    <source>
        <strain evidence="1">KCTC 25031</strain>
    </source>
</reference>
<protein>
    <submittedName>
        <fullName evidence="1">GNAT family N-acetyltransferase</fullName>
    </submittedName>
</protein>
<keyword evidence="2" id="KW-1185">Reference proteome</keyword>
<proteinExistence type="predicted"/>
<evidence type="ECO:0000313" key="2">
    <source>
        <dbReference type="Proteomes" id="UP000826212"/>
    </source>
</evidence>
<dbReference type="EMBL" id="CP081303">
    <property type="protein sequence ID" value="QZE13608.1"/>
    <property type="molecule type" value="Genomic_DNA"/>
</dbReference>
<gene>
    <name evidence="1" type="ORF">K4L44_13655</name>
</gene>